<feature type="transmembrane region" description="Helical" evidence="7">
    <location>
        <begin position="283"/>
        <end position="307"/>
    </location>
</feature>
<evidence type="ECO:0000313" key="8">
    <source>
        <dbReference type="EMBL" id="MCC2119456.1"/>
    </source>
</evidence>
<proteinExistence type="inferred from homology"/>
<feature type="transmembrane region" description="Helical" evidence="7">
    <location>
        <begin position="51"/>
        <end position="74"/>
    </location>
</feature>
<organism evidence="8 9">
    <name type="scientific">Waltera acetigignens</name>
    <dbReference type="NCBI Taxonomy" id="2981769"/>
    <lineage>
        <taxon>Bacteria</taxon>
        <taxon>Bacillati</taxon>
        <taxon>Bacillota</taxon>
        <taxon>Clostridia</taxon>
        <taxon>Lachnospirales</taxon>
        <taxon>Lachnospiraceae</taxon>
        <taxon>Waltera</taxon>
    </lineage>
</organism>
<keyword evidence="6 7" id="KW-0472">Membrane</keyword>
<evidence type="ECO:0000256" key="5">
    <source>
        <dbReference type="ARBA" id="ARBA00022989"/>
    </source>
</evidence>
<dbReference type="GO" id="GO:0005886">
    <property type="term" value="C:plasma membrane"/>
    <property type="evidence" value="ECO:0007669"/>
    <property type="project" value="TreeGrafter"/>
</dbReference>
<keyword evidence="5 7" id="KW-1133">Transmembrane helix</keyword>
<dbReference type="Pfam" id="PF00860">
    <property type="entry name" value="Xan_ur_permease"/>
    <property type="match status" value="1"/>
</dbReference>
<feature type="transmembrane region" description="Helical" evidence="7">
    <location>
        <begin position="386"/>
        <end position="406"/>
    </location>
</feature>
<evidence type="ECO:0000256" key="4">
    <source>
        <dbReference type="ARBA" id="ARBA00022692"/>
    </source>
</evidence>
<evidence type="ECO:0000256" key="6">
    <source>
        <dbReference type="ARBA" id="ARBA00023136"/>
    </source>
</evidence>
<comment type="similarity">
    <text evidence="2">Belongs to the nucleobase:cation symporter-2 (NCS2) (TC 2.A.40) family. Azg-like subfamily.</text>
</comment>
<comment type="caution">
    <text evidence="8">The sequence shown here is derived from an EMBL/GenBank/DDBJ whole genome shotgun (WGS) entry which is preliminary data.</text>
</comment>
<feature type="transmembrane region" description="Helical" evidence="7">
    <location>
        <begin position="109"/>
        <end position="129"/>
    </location>
</feature>
<protein>
    <submittedName>
        <fullName evidence="8">NCS2 family permease</fullName>
    </submittedName>
</protein>
<evidence type="ECO:0000256" key="7">
    <source>
        <dbReference type="SAM" id="Phobius"/>
    </source>
</evidence>
<gene>
    <name evidence="8" type="ORF">LKD75_07560</name>
</gene>
<feature type="transmembrane region" description="Helical" evidence="7">
    <location>
        <begin position="20"/>
        <end position="39"/>
    </location>
</feature>
<dbReference type="GO" id="GO:0005345">
    <property type="term" value="F:purine nucleobase transmembrane transporter activity"/>
    <property type="evidence" value="ECO:0007669"/>
    <property type="project" value="TreeGrafter"/>
</dbReference>
<feature type="transmembrane region" description="Helical" evidence="7">
    <location>
        <begin position="197"/>
        <end position="218"/>
    </location>
</feature>
<reference evidence="8 9" key="1">
    <citation type="submission" date="2021-10" db="EMBL/GenBank/DDBJ databases">
        <title>Anaerobic single-cell dispensing facilitates the cultivation of human gut bacteria.</title>
        <authorList>
            <person name="Afrizal A."/>
        </authorList>
    </citation>
    <scope>NUCLEOTIDE SEQUENCE [LARGE SCALE GENOMIC DNA]</scope>
    <source>
        <strain evidence="8 9">CLA-AA-H273</strain>
    </source>
</reference>
<feature type="transmembrane region" description="Helical" evidence="7">
    <location>
        <begin position="459"/>
        <end position="475"/>
    </location>
</feature>
<dbReference type="InterPro" id="IPR045018">
    <property type="entry name" value="Azg-like"/>
</dbReference>
<comment type="subcellular location">
    <subcellularLocation>
        <location evidence="1">Endomembrane system</location>
        <topology evidence="1">Multi-pass membrane protein</topology>
    </subcellularLocation>
</comment>
<keyword evidence="3" id="KW-0813">Transport</keyword>
<accession>A0AAE2ZXT3</accession>
<feature type="transmembrane region" description="Helical" evidence="7">
    <location>
        <begin position="327"/>
        <end position="350"/>
    </location>
</feature>
<dbReference type="Proteomes" id="UP001197795">
    <property type="component" value="Unassembled WGS sequence"/>
</dbReference>
<sequence length="476" mass="49741">MLEKIFKLKENNTTARTEIIAGLTTFMTMAYIIALNPNLLTGFGKDTMPELWNGVFLATCIASAIGTIVMAFLANKPFAMAPGMGLNSFFAVVVTNIVALTGMTYVASFQAALCIVLVEGIVFLILSVLNIREKIVDAIPLGVRLGIAPAIGLMLLNIGVGSNAGIYSENGGPFYAMRDFFGALTPSLAKTNMGSGYSAMVLSVVTMFVGLFAIVVLAQRGVKGAVLLGMLIASIIYWAGEAIFLGTNPFASLATASFVPAFGDMASTTLFKFNFQGFAQIGWFTAITLIVTFCIIDMFDTIGTLVGTASRAGMLDKDGKMPNMKQALLSDAVGTLAGSVTGTSTVTTFVESASGVEAGGRTGLTALTTGIMFLACIFIAPIAGIIPAAATSSALIYVGVLMVAGLKNVDFDDICQALPVALMMIAMPISGSIGHAIGIGLITYTVIKVFTGKAKDVSVLTYVLSLIFLLKFFIVA</sequence>
<evidence type="ECO:0000313" key="9">
    <source>
        <dbReference type="Proteomes" id="UP001197795"/>
    </source>
</evidence>
<dbReference type="AlphaFoldDB" id="A0AAE2ZXT3"/>
<feature type="transmembrane region" description="Helical" evidence="7">
    <location>
        <begin position="418"/>
        <end position="447"/>
    </location>
</feature>
<evidence type="ECO:0000256" key="3">
    <source>
        <dbReference type="ARBA" id="ARBA00022448"/>
    </source>
</evidence>
<evidence type="ECO:0000256" key="2">
    <source>
        <dbReference type="ARBA" id="ARBA00005697"/>
    </source>
</evidence>
<feature type="transmembrane region" description="Helical" evidence="7">
    <location>
        <begin position="362"/>
        <end position="380"/>
    </location>
</feature>
<keyword evidence="9" id="KW-1185">Reference proteome</keyword>
<keyword evidence="4 7" id="KW-0812">Transmembrane</keyword>
<evidence type="ECO:0000256" key="1">
    <source>
        <dbReference type="ARBA" id="ARBA00004127"/>
    </source>
</evidence>
<dbReference type="PANTHER" id="PTHR43337:SF1">
    <property type="entry name" value="XANTHINE_URACIL PERMEASE C887.17-RELATED"/>
    <property type="match status" value="1"/>
</dbReference>
<dbReference type="EMBL" id="JAJEPV010000014">
    <property type="protein sequence ID" value="MCC2119456.1"/>
    <property type="molecule type" value="Genomic_DNA"/>
</dbReference>
<dbReference type="RefSeq" id="WP_118503923.1">
    <property type="nucleotide sequence ID" value="NZ_JAJEPV010000014.1"/>
</dbReference>
<dbReference type="PANTHER" id="PTHR43337">
    <property type="entry name" value="XANTHINE/URACIL PERMEASE C887.17-RELATED"/>
    <property type="match status" value="1"/>
</dbReference>
<feature type="transmembrane region" description="Helical" evidence="7">
    <location>
        <begin position="225"/>
        <end position="244"/>
    </location>
</feature>
<dbReference type="GO" id="GO:0012505">
    <property type="term" value="C:endomembrane system"/>
    <property type="evidence" value="ECO:0007669"/>
    <property type="project" value="UniProtKB-SubCell"/>
</dbReference>
<feature type="transmembrane region" description="Helical" evidence="7">
    <location>
        <begin position="141"/>
        <end position="160"/>
    </location>
</feature>
<dbReference type="InterPro" id="IPR006043">
    <property type="entry name" value="NCS2"/>
</dbReference>
<name>A0AAE2ZXT3_9FIRM</name>
<feature type="transmembrane region" description="Helical" evidence="7">
    <location>
        <begin position="86"/>
        <end position="103"/>
    </location>
</feature>